<organism evidence="3 4">
    <name type="scientific">Heterobasidion irregulare (strain TC 32-1)</name>
    <dbReference type="NCBI Taxonomy" id="747525"/>
    <lineage>
        <taxon>Eukaryota</taxon>
        <taxon>Fungi</taxon>
        <taxon>Dikarya</taxon>
        <taxon>Basidiomycota</taxon>
        <taxon>Agaricomycotina</taxon>
        <taxon>Agaricomycetes</taxon>
        <taxon>Russulales</taxon>
        <taxon>Bondarzewiaceae</taxon>
        <taxon>Heterobasidion</taxon>
        <taxon>Heterobasidion annosum species complex</taxon>
    </lineage>
</organism>
<feature type="coiled-coil region" evidence="1">
    <location>
        <begin position="170"/>
        <end position="197"/>
    </location>
</feature>
<evidence type="ECO:0000313" key="3">
    <source>
        <dbReference type="EMBL" id="ETW77555.1"/>
    </source>
</evidence>
<proteinExistence type="predicted"/>
<gene>
    <name evidence="3" type="ORF">HETIRDRAFT_460682</name>
</gene>
<dbReference type="Proteomes" id="UP000030671">
    <property type="component" value="Unassembled WGS sequence"/>
</dbReference>
<evidence type="ECO:0000256" key="1">
    <source>
        <dbReference type="SAM" id="Coils"/>
    </source>
</evidence>
<reference evidence="3 4" key="1">
    <citation type="journal article" date="2012" name="New Phytol.">
        <title>Insight into trade-off between wood decay and parasitism from the genome of a fungal forest pathogen.</title>
        <authorList>
            <person name="Olson A."/>
            <person name="Aerts A."/>
            <person name="Asiegbu F."/>
            <person name="Belbahri L."/>
            <person name="Bouzid O."/>
            <person name="Broberg A."/>
            <person name="Canback B."/>
            <person name="Coutinho P.M."/>
            <person name="Cullen D."/>
            <person name="Dalman K."/>
            <person name="Deflorio G."/>
            <person name="van Diepen L.T."/>
            <person name="Dunand C."/>
            <person name="Duplessis S."/>
            <person name="Durling M."/>
            <person name="Gonthier P."/>
            <person name="Grimwood J."/>
            <person name="Fossdal C.G."/>
            <person name="Hansson D."/>
            <person name="Henrissat B."/>
            <person name="Hietala A."/>
            <person name="Himmelstrand K."/>
            <person name="Hoffmeister D."/>
            <person name="Hogberg N."/>
            <person name="James T.Y."/>
            <person name="Karlsson M."/>
            <person name="Kohler A."/>
            <person name="Kues U."/>
            <person name="Lee Y.H."/>
            <person name="Lin Y.C."/>
            <person name="Lind M."/>
            <person name="Lindquist E."/>
            <person name="Lombard V."/>
            <person name="Lucas S."/>
            <person name="Lunden K."/>
            <person name="Morin E."/>
            <person name="Murat C."/>
            <person name="Park J."/>
            <person name="Raffaello T."/>
            <person name="Rouze P."/>
            <person name="Salamov A."/>
            <person name="Schmutz J."/>
            <person name="Solheim H."/>
            <person name="Stahlberg J."/>
            <person name="Velez H."/>
            <person name="de Vries R.P."/>
            <person name="Wiebenga A."/>
            <person name="Woodward S."/>
            <person name="Yakovlev I."/>
            <person name="Garbelotto M."/>
            <person name="Martin F."/>
            <person name="Grigoriev I.V."/>
            <person name="Stenlid J."/>
        </authorList>
    </citation>
    <scope>NUCLEOTIDE SEQUENCE [LARGE SCALE GENOMIC DNA]</scope>
    <source>
        <strain evidence="3 4">TC 32-1</strain>
    </source>
</reference>
<keyword evidence="4" id="KW-1185">Reference proteome</keyword>
<evidence type="ECO:0000313" key="4">
    <source>
        <dbReference type="Proteomes" id="UP000030671"/>
    </source>
</evidence>
<dbReference type="GeneID" id="20677097"/>
<dbReference type="EMBL" id="KI925463">
    <property type="protein sequence ID" value="ETW77555.1"/>
    <property type="molecule type" value="Genomic_DNA"/>
</dbReference>
<dbReference type="HOGENOM" id="CLU_792403_0_0_1"/>
<dbReference type="InParanoid" id="W4JWT9"/>
<feature type="compositionally biased region" description="Gly residues" evidence="2">
    <location>
        <begin position="98"/>
        <end position="109"/>
    </location>
</feature>
<protein>
    <submittedName>
        <fullName evidence="3">Uncharacterized protein</fullName>
    </submittedName>
</protein>
<evidence type="ECO:0000256" key="2">
    <source>
        <dbReference type="SAM" id="MobiDB-lite"/>
    </source>
</evidence>
<sequence length="350" mass="36723">MTKGNKGAAPAVAVRYKAPTYRLSLAPNPSTRLSITLSSLTFSLSAPAAPAHGASFSSRAAASAGHFDIDDVLIAKALNTAVRRRPRRTARGADDAAVGGGGPTAGFGVGRRRAGGGPERHARDLGETRGGAERATAGAGSRRAECLEQGGAASVSRSAVALTETSDDGMDSLMATLDNLRAALERLHAMLERLHAMLERSDVQLQDVLESGNRFNQRNEFASETYHTIGDVPSAIDPTQARQWRISEAFEIWDVPGRAHSPSAPRTANLPVAAAAAIHAPKSDASPQGRSRGGLRSPLTKLSATVRSQRKAASSTVAISRAKTAMRAALGFFKRIIHVHSHRQGHGAGK</sequence>
<dbReference type="RefSeq" id="XP_009551042.1">
    <property type="nucleotide sequence ID" value="XM_009552747.1"/>
</dbReference>
<accession>W4JWT9</accession>
<dbReference type="AlphaFoldDB" id="W4JWT9"/>
<feature type="compositionally biased region" description="Basic and acidic residues" evidence="2">
    <location>
        <begin position="118"/>
        <end position="132"/>
    </location>
</feature>
<feature type="region of interest" description="Disordered" evidence="2">
    <location>
        <begin position="84"/>
        <end position="150"/>
    </location>
</feature>
<dbReference type="KEGG" id="hir:HETIRDRAFT_460682"/>
<keyword evidence="1" id="KW-0175">Coiled coil</keyword>
<feature type="compositionally biased region" description="Polar residues" evidence="2">
    <location>
        <begin position="300"/>
        <end position="313"/>
    </location>
</feature>
<name>W4JWT9_HETIT</name>
<feature type="region of interest" description="Disordered" evidence="2">
    <location>
        <begin position="278"/>
        <end position="313"/>
    </location>
</feature>